<keyword evidence="3" id="KW-0378">Hydrolase</keyword>
<comment type="similarity">
    <text evidence="1">Belongs to the peptidase C1 family.</text>
</comment>
<dbReference type="InterPro" id="IPR000169">
    <property type="entry name" value="Pept_cys_AS"/>
</dbReference>
<dbReference type="Gene3D" id="3.90.70.10">
    <property type="entry name" value="Cysteine proteinases"/>
    <property type="match status" value="1"/>
</dbReference>
<evidence type="ECO:0000256" key="5">
    <source>
        <dbReference type="ARBA" id="ARBA00023145"/>
    </source>
</evidence>
<dbReference type="InterPro" id="IPR000668">
    <property type="entry name" value="Peptidase_C1A_C"/>
</dbReference>
<evidence type="ECO:0000256" key="2">
    <source>
        <dbReference type="ARBA" id="ARBA00022670"/>
    </source>
</evidence>
<keyword evidence="5" id="KW-0865">Zymogen</keyword>
<dbReference type="InterPro" id="IPR013128">
    <property type="entry name" value="Peptidase_C1A"/>
</dbReference>
<evidence type="ECO:0000313" key="11">
    <source>
        <dbReference type="Proteomes" id="UP001151699"/>
    </source>
</evidence>
<proteinExistence type="inferred from homology"/>
<dbReference type="AlphaFoldDB" id="A0A9Q0RVT5"/>
<dbReference type="GO" id="GO:0008234">
    <property type="term" value="F:cysteine-type peptidase activity"/>
    <property type="evidence" value="ECO:0007669"/>
    <property type="project" value="UniProtKB-KW"/>
</dbReference>
<comment type="caution">
    <text evidence="10">The sequence shown here is derived from an EMBL/GenBank/DDBJ whole genome shotgun (WGS) entry which is preliminary data.</text>
</comment>
<dbReference type="Pfam" id="PF08246">
    <property type="entry name" value="Inhibitor_I29"/>
    <property type="match status" value="1"/>
</dbReference>
<dbReference type="InterPro" id="IPR013201">
    <property type="entry name" value="Prot_inhib_I29"/>
</dbReference>
<dbReference type="Proteomes" id="UP001151699">
    <property type="component" value="Chromosome C"/>
</dbReference>
<protein>
    <submittedName>
        <fullName evidence="10">Cathepsin O</fullName>
    </submittedName>
</protein>
<evidence type="ECO:0000256" key="1">
    <source>
        <dbReference type="ARBA" id="ARBA00008455"/>
    </source>
</evidence>
<evidence type="ECO:0000256" key="6">
    <source>
        <dbReference type="ARBA" id="ARBA00023157"/>
    </source>
</evidence>
<keyword evidence="11" id="KW-1185">Reference proteome</keyword>
<dbReference type="PROSITE" id="PS00639">
    <property type="entry name" value="THIOL_PROTEASE_HIS"/>
    <property type="match status" value="1"/>
</dbReference>
<evidence type="ECO:0000313" key="10">
    <source>
        <dbReference type="EMBL" id="KAJ6636040.1"/>
    </source>
</evidence>
<evidence type="ECO:0000256" key="4">
    <source>
        <dbReference type="ARBA" id="ARBA00022807"/>
    </source>
</evidence>
<name>A0A9Q0RVT5_9DIPT</name>
<gene>
    <name evidence="10" type="primary">CTSO</name>
    <name evidence="10" type="ORF">Bhyg_14627</name>
</gene>
<feature type="signal peptide" evidence="7">
    <location>
        <begin position="1"/>
        <end position="25"/>
    </location>
</feature>
<dbReference type="InterPro" id="IPR038765">
    <property type="entry name" value="Papain-like_cys_pep_sf"/>
</dbReference>
<dbReference type="SMART" id="SM00645">
    <property type="entry name" value="Pept_C1"/>
    <property type="match status" value="1"/>
</dbReference>
<feature type="domain" description="Cathepsin propeptide inhibitor" evidence="9">
    <location>
        <begin position="35"/>
        <end position="95"/>
    </location>
</feature>
<keyword evidence="7" id="KW-0732">Signal</keyword>
<dbReference type="CDD" id="cd02248">
    <property type="entry name" value="Peptidase_C1A"/>
    <property type="match status" value="1"/>
</dbReference>
<dbReference type="InterPro" id="IPR025660">
    <property type="entry name" value="Pept_his_AS"/>
</dbReference>
<dbReference type="Pfam" id="PF00112">
    <property type="entry name" value="Peptidase_C1"/>
    <property type="match status" value="1"/>
</dbReference>
<sequence length="364" mass="41378">MLSQQSVQLIFFSIFSIFCKDVVVSQSVDDVEIKFLDYILQFNKSYRHNVDEYRRRLALFQTSLEMIESMNKLRKDENSASFGFTEYSDMSHDEFLTIKLAPNSRSSYKTLDSRRMNLSAFNIIRYTRNARDVCAEMNSLPQKVDWRERGVVTSVRNQGLCGACWAYGVIETVESMVALKRNSSAREYSIQQMIDCAANNKGCLGGDTCNLLQWLVQENVHIQTTEAYPINNTDGRCKMGEMKNDTQTVRVNKFTCDSFVGREHVILYLLANYGPVVTAVNGLLWQNYLGGIIQFHCDGAVPNLNHAVQIVGYDRTGDVPYYIVRNSWGERFGNKGYLYIQIGDNVCGVANQVSTLTADIDTNE</sequence>
<feature type="domain" description="Peptidase C1A papain C-terminal" evidence="8">
    <location>
        <begin position="140"/>
        <end position="357"/>
    </location>
</feature>
<evidence type="ECO:0000259" key="8">
    <source>
        <dbReference type="SMART" id="SM00645"/>
    </source>
</evidence>
<keyword evidence="2" id="KW-0645">Protease</keyword>
<reference evidence="10" key="1">
    <citation type="submission" date="2022-07" db="EMBL/GenBank/DDBJ databases">
        <authorList>
            <person name="Trinca V."/>
            <person name="Uliana J.V.C."/>
            <person name="Torres T.T."/>
            <person name="Ward R.J."/>
            <person name="Monesi N."/>
        </authorList>
    </citation>
    <scope>NUCLEOTIDE SEQUENCE</scope>
    <source>
        <strain evidence="10">HSMRA1968</strain>
        <tissue evidence="10">Whole embryos</tissue>
    </source>
</reference>
<dbReference type="PANTHER" id="PTHR12411">
    <property type="entry name" value="CYSTEINE PROTEASE FAMILY C1-RELATED"/>
    <property type="match status" value="1"/>
</dbReference>
<dbReference type="SMART" id="SM00848">
    <property type="entry name" value="Inhibitor_I29"/>
    <property type="match status" value="1"/>
</dbReference>
<evidence type="ECO:0000259" key="9">
    <source>
        <dbReference type="SMART" id="SM00848"/>
    </source>
</evidence>
<evidence type="ECO:0000256" key="7">
    <source>
        <dbReference type="SAM" id="SignalP"/>
    </source>
</evidence>
<dbReference type="GO" id="GO:0006508">
    <property type="term" value="P:proteolysis"/>
    <property type="evidence" value="ECO:0007669"/>
    <property type="project" value="UniProtKB-KW"/>
</dbReference>
<dbReference type="SUPFAM" id="SSF54001">
    <property type="entry name" value="Cysteine proteinases"/>
    <property type="match status" value="1"/>
</dbReference>
<dbReference type="OrthoDB" id="498368at2759"/>
<evidence type="ECO:0000256" key="3">
    <source>
        <dbReference type="ARBA" id="ARBA00022801"/>
    </source>
</evidence>
<organism evidence="10 11">
    <name type="scientific">Pseudolycoriella hygida</name>
    <dbReference type="NCBI Taxonomy" id="35572"/>
    <lineage>
        <taxon>Eukaryota</taxon>
        <taxon>Metazoa</taxon>
        <taxon>Ecdysozoa</taxon>
        <taxon>Arthropoda</taxon>
        <taxon>Hexapoda</taxon>
        <taxon>Insecta</taxon>
        <taxon>Pterygota</taxon>
        <taxon>Neoptera</taxon>
        <taxon>Endopterygota</taxon>
        <taxon>Diptera</taxon>
        <taxon>Nematocera</taxon>
        <taxon>Sciaroidea</taxon>
        <taxon>Sciaridae</taxon>
        <taxon>Pseudolycoriella</taxon>
    </lineage>
</organism>
<accession>A0A9Q0RVT5</accession>
<dbReference type="PROSITE" id="PS00139">
    <property type="entry name" value="THIOL_PROTEASE_CYS"/>
    <property type="match status" value="1"/>
</dbReference>
<keyword evidence="6" id="KW-1015">Disulfide bond</keyword>
<dbReference type="EMBL" id="WJQU01000004">
    <property type="protein sequence ID" value="KAJ6636040.1"/>
    <property type="molecule type" value="Genomic_DNA"/>
</dbReference>
<dbReference type="InterPro" id="IPR039417">
    <property type="entry name" value="Peptidase_C1A_papain-like"/>
</dbReference>
<feature type="chain" id="PRO_5040211051" evidence="7">
    <location>
        <begin position="26"/>
        <end position="364"/>
    </location>
</feature>
<keyword evidence="4" id="KW-0788">Thiol protease</keyword>
<dbReference type="PRINTS" id="PR00705">
    <property type="entry name" value="PAPAIN"/>
</dbReference>